<feature type="region of interest" description="Disordered" evidence="1">
    <location>
        <begin position="298"/>
        <end position="504"/>
    </location>
</feature>
<feature type="compositionally biased region" description="Basic and acidic residues" evidence="1">
    <location>
        <begin position="253"/>
        <end position="266"/>
    </location>
</feature>
<evidence type="ECO:0000313" key="3">
    <source>
        <dbReference type="Proteomes" id="UP001141552"/>
    </source>
</evidence>
<feature type="region of interest" description="Disordered" evidence="1">
    <location>
        <begin position="586"/>
        <end position="648"/>
    </location>
</feature>
<dbReference type="AlphaFoldDB" id="A0A9Q0FZU6"/>
<evidence type="ECO:0000256" key="1">
    <source>
        <dbReference type="SAM" id="MobiDB-lite"/>
    </source>
</evidence>
<feature type="compositionally biased region" description="Polar residues" evidence="1">
    <location>
        <begin position="478"/>
        <end position="501"/>
    </location>
</feature>
<sequence length="1075" mass="121565">MAKRSDFAQKLLDDLRLRKERMAASQSSKASNSTAGDAYALTKQSYRGSRETHSNQTYGFRSGNAHSRSNKDSKSLSIREKSKDIVPFGKGRSSEQIGDLSMALNFAIENGGKLVRMDSSGSGSVLGFLNQFSRRATELGKMERSRNFNRPYPSNGQYPAVSHLHLKEIAKGAEKLNQILRACSDGLNFGTYSIKIGSELLKGAMDLEESLRMLVNLQEASDHMVTPKSKTRITLLDADEDEEENSALTFENKQLDRPRFSFDKPNRNSHYSQELSRSEFNQRLMALAYLSEAANLHHNTHGTSTTTSVSHKRSTSHGSNLKSVPESSRHRSTSSSTKFNAEKGRIPNVIAKLMGLEEPPEEKDSKSITRRDVPPEKKISKSTTQKELSSIQKHKGMVTENHIEGNSSRERKAKDVENLLPSARKQRQMQPHQVQVIKDSTLQAEKNPGSRKVGSSFEVTIPNGEPPGKDVEGRKLMRNSNRTSAKIDSNQTNTVQLTQSTRSRHDILDKERKQNTIKTREHYGKEKSYPKELELKNELLQMAPPTEHESKSATTWQWQTEHDTSMLKKMDLNRIPSTIQAKSRNDLGFQQPYAPRNLEPRDMVGKEKGSEVVARSSSKLKHGTMNLQKRQSHASHETSAKKSHMETIHGLQSKEFQNSRYHENSVQNISMQDSMNRNSGLDSSHMEQKSDVRDRTSIRTVMEEKHVHLQHIQKANTTKQKVSSSRKIDELAARRSGASDSFAKSPKHKTSILKEVKKKRQDQPSGSVEAEKNRGIRSKEAEARIVKSSKPIARIQKPKVVQEAQVEADQTPNLLSPPVDDQCQSLEETENLDSNDRLQSQSTIPMVTNDQQGQQLDVDEGRSQTILDTTDGTLRDSKDIAYSSQEELAMRPPEPEPEPLTESESCLRKILIKSQLFLNTSEALFRLNTPYDILNSGGHDNQEEESKLTLDCGYEIMKRRGKKQELSTHPFMRVSVTSPKISSLDDLIRQLHKDFETLKLYGRNGNAECLVEDYLPRMLENDVHNRYSDVDCMWDIGWDEIKGSLPEKDEVVRDVERFVLNALLDEVTRELVHAF</sequence>
<feature type="compositionally biased region" description="Polar residues" evidence="1">
    <location>
        <begin position="24"/>
        <end position="35"/>
    </location>
</feature>
<organism evidence="2 3">
    <name type="scientific">Turnera subulata</name>
    <dbReference type="NCBI Taxonomy" id="218843"/>
    <lineage>
        <taxon>Eukaryota</taxon>
        <taxon>Viridiplantae</taxon>
        <taxon>Streptophyta</taxon>
        <taxon>Embryophyta</taxon>
        <taxon>Tracheophyta</taxon>
        <taxon>Spermatophyta</taxon>
        <taxon>Magnoliopsida</taxon>
        <taxon>eudicotyledons</taxon>
        <taxon>Gunneridae</taxon>
        <taxon>Pentapetalae</taxon>
        <taxon>rosids</taxon>
        <taxon>fabids</taxon>
        <taxon>Malpighiales</taxon>
        <taxon>Passifloraceae</taxon>
        <taxon>Turnera</taxon>
    </lineage>
</organism>
<proteinExistence type="predicted"/>
<feature type="compositionally biased region" description="Polar residues" evidence="1">
    <location>
        <begin position="316"/>
        <end position="326"/>
    </location>
</feature>
<feature type="compositionally biased region" description="Polar residues" evidence="1">
    <location>
        <begin position="54"/>
        <end position="67"/>
    </location>
</feature>
<gene>
    <name evidence="2" type="ORF">Tsubulata_043158</name>
</gene>
<name>A0A9Q0FZU6_9ROSI</name>
<dbReference type="OrthoDB" id="761625at2759"/>
<reference evidence="2" key="1">
    <citation type="submission" date="2022-02" db="EMBL/GenBank/DDBJ databases">
        <authorList>
            <person name="Henning P.M."/>
            <person name="McCubbin A.G."/>
            <person name="Shore J.S."/>
        </authorList>
    </citation>
    <scope>NUCLEOTIDE SEQUENCE</scope>
    <source>
        <strain evidence="2">F60SS</strain>
        <tissue evidence="2">Leaves</tissue>
    </source>
</reference>
<feature type="compositionally biased region" description="Basic residues" evidence="1">
    <location>
        <begin position="745"/>
        <end position="760"/>
    </location>
</feature>
<feature type="compositionally biased region" description="Basic and acidic residues" evidence="1">
    <location>
        <begin position="401"/>
        <end position="417"/>
    </location>
</feature>
<feature type="compositionally biased region" description="Polar residues" evidence="1">
    <location>
        <begin position="428"/>
        <end position="444"/>
    </location>
</feature>
<accession>A0A9Q0FZU6</accession>
<evidence type="ECO:0000313" key="2">
    <source>
        <dbReference type="EMBL" id="KAJ4839361.1"/>
    </source>
</evidence>
<feature type="compositionally biased region" description="Basic and acidic residues" evidence="1">
    <location>
        <begin position="684"/>
        <end position="694"/>
    </location>
</feature>
<dbReference type="Proteomes" id="UP001141552">
    <property type="component" value="Unassembled WGS sequence"/>
</dbReference>
<feature type="compositionally biased region" description="Basic and acidic residues" evidence="1">
    <location>
        <begin position="69"/>
        <end position="84"/>
    </location>
</feature>
<feature type="region of interest" description="Disordered" evidence="1">
    <location>
        <begin position="667"/>
        <end position="694"/>
    </location>
</feature>
<dbReference type="PANTHER" id="PTHR34282:SF1">
    <property type="entry name" value="DUF3741 DOMAIN-CONTAINING PROTEIN"/>
    <property type="match status" value="1"/>
</dbReference>
<feature type="region of interest" description="Disordered" evidence="1">
    <location>
        <begin position="708"/>
        <end position="783"/>
    </location>
</feature>
<feature type="compositionally biased region" description="Basic and acidic residues" evidence="1">
    <location>
        <begin position="362"/>
        <end position="379"/>
    </location>
</feature>
<feature type="region of interest" description="Disordered" evidence="1">
    <location>
        <begin position="20"/>
        <end position="92"/>
    </location>
</feature>
<feature type="region of interest" description="Disordered" evidence="1">
    <location>
        <begin position="252"/>
        <end position="275"/>
    </location>
</feature>
<dbReference type="EMBL" id="JAKUCV010003340">
    <property type="protein sequence ID" value="KAJ4839361.1"/>
    <property type="molecule type" value="Genomic_DNA"/>
</dbReference>
<feature type="compositionally biased region" description="Basic and acidic residues" evidence="1">
    <location>
        <begin position="634"/>
        <end position="647"/>
    </location>
</feature>
<protein>
    <recommendedName>
        <fullName evidence="4">DUF3741 domain-containing protein</fullName>
    </recommendedName>
</protein>
<feature type="compositionally biased region" description="Basic and acidic residues" evidence="1">
    <location>
        <begin position="598"/>
        <end position="610"/>
    </location>
</feature>
<keyword evidence="3" id="KW-1185">Reference proteome</keyword>
<feature type="region of interest" description="Disordered" evidence="1">
    <location>
        <begin position="796"/>
        <end position="871"/>
    </location>
</feature>
<feature type="compositionally biased region" description="Polar residues" evidence="1">
    <location>
        <begin position="667"/>
        <end position="682"/>
    </location>
</feature>
<feature type="compositionally biased region" description="Polar residues" evidence="1">
    <location>
        <begin position="381"/>
        <end position="391"/>
    </location>
</feature>
<comment type="caution">
    <text evidence="2">The sequence shown here is derived from an EMBL/GenBank/DDBJ whole genome shotgun (WGS) entry which is preliminary data.</text>
</comment>
<feature type="compositionally biased region" description="Polar residues" evidence="1">
    <location>
        <begin position="837"/>
        <end position="855"/>
    </location>
</feature>
<reference evidence="2" key="2">
    <citation type="journal article" date="2023" name="Plants (Basel)">
        <title>Annotation of the Turnera subulata (Passifloraceae) Draft Genome Reveals the S-Locus Evolved after the Divergence of Turneroideae from Passifloroideae in a Stepwise Manner.</title>
        <authorList>
            <person name="Henning P.M."/>
            <person name="Roalson E.H."/>
            <person name="Mir W."/>
            <person name="McCubbin A.G."/>
            <person name="Shore J.S."/>
        </authorList>
    </citation>
    <scope>NUCLEOTIDE SEQUENCE</scope>
    <source>
        <strain evidence="2">F60SS</strain>
    </source>
</reference>
<feature type="compositionally biased region" description="Polar residues" evidence="1">
    <location>
        <begin position="713"/>
        <end position="725"/>
    </location>
</feature>
<dbReference type="PANTHER" id="PTHR34282">
    <property type="entry name" value="OS01G0228800 PROTEIN-RELATED"/>
    <property type="match status" value="1"/>
</dbReference>
<feature type="compositionally biased region" description="Basic and acidic residues" evidence="1">
    <location>
        <begin position="769"/>
        <end position="783"/>
    </location>
</feature>
<evidence type="ECO:0008006" key="4">
    <source>
        <dbReference type="Google" id="ProtNLM"/>
    </source>
</evidence>